<feature type="transmembrane region" description="Helical" evidence="2">
    <location>
        <begin position="299"/>
        <end position="320"/>
    </location>
</feature>
<sequence>MADTQEPEPRNSRPGSPRNSDRPIPKLLVHRFSYPQLIAIPVLFTVGYIATIVTLSLQDVNPGLLYSQCHARAKVPWLSHIPLLGAPACYLVSFFQYAVSSFRSAAMMSEILAFIGALLTVATLEAARLCNASATLIANPTGPWLMFNLAGGQLVWGLVIVPAFVKRAKGLEVVERSGEDRLAADSRNLALGVEAIAVPVAILLGFFVPSLAMIFTRSSVAVFVWLFFPVYVTIVRQFVRWFLVRANAEKFAPPFRVEQHRASISGVYLPAVLFSVIAHGWLIFSLFKTDDRKEMTRSCLGFIQIDSLFIAATALYWVMVEGGWKSAGVAVLVSVILGPGAGLCAAWISREYVAHGATMDVTEEQTDNGQPNEETPLLG</sequence>
<dbReference type="Proteomes" id="UP000515153">
    <property type="component" value="Unplaced"/>
</dbReference>
<reference evidence="4" key="2">
    <citation type="submission" date="2019-10" db="EMBL/GenBank/DDBJ databases">
        <authorList>
            <consortium name="NCBI Genome Project"/>
        </authorList>
    </citation>
    <scope>NUCLEOTIDE SEQUENCE</scope>
    <source>
        <strain evidence="4">NI907</strain>
    </source>
</reference>
<reference evidence="4" key="1">
    <citation type="journal article" date="2019" name="Mol. Biol. Evol.">
        <title>Blast fungal genomes show frequent chromosomal changes, gene gains and losses, and effector gene turnover.</title>
        <authorList>
            <person name="Gomez Luciano L.B."/>
            <person name="Jason Tsai I."/>
            <person name="Chuma I."/>
            <person name="Tosa Y."/>
            <person name="Chen Y.H."/>
            <person name="Li J.Y."/>
            <person name="Li M.Y."/>
            <person name="Jade Lu M.Y."/>
            <person name="Nakayashiki H."/>
            <person name="Li W.H."/>
        </authorList>
    </citation>
    <scope>NUCLEOTIDE SEQUENCE</scope>
    <source>
        <strain evidence="4">NI907</strain>
    </source>
</reference>
<evidence type="ECO:0000256" key="2">
    <source>
        <dbReference type="SAM" id="Phobius"/>
    </source>
</evidence>
<organism evidence="3 4">
    <name type="scientific">Pyricularia grisea</name>
    <name type="common">Crabgrass-specific blast fungus</name>
    <name type="synonym">Magnaporthe grisea</name>
    <dbReference type="NCBI Taxonomy" id="148305"/>
    <lineage>
        <taxon>Eukaryota</taxon>
        <taxon>Fungi</taxon>
        <taxon>Dikarya</taxon>
        <taxon>Ascomycota</taxon>
        <taxon>Pezizomycotina</taxon>
        <taxon>Sordariomycetes</taxon>
        <taxon>Sordariomycetidae</taxon>
        <taxon>Magnaporthales</taxon>
        <taxon>Pyriculariaceae</taxon>
        <taxon>Pyricularia</taxon>
    </lineage>
</organism>
<name>A0A6P8BAN1_PYRGI</name>
<proteinExistence type="predicted"/>
<feature type="transmembrane region" description="Helical" evidence="2">
    <location>
        <begin position="196"/>
        <end position="215"/>
    </location>
</feature>
<feature type="transmembrane region" description="Helical" evidence="2">
    <location>
        <begin position="263"/>
        <end position="287"/>
    </location>
</feature>
<accession>A0A6P8BAN1</accession>
<keyword evidence="2" id="KW-0812">Transmembrane</keyword>
<feature type="transmembrane region" description="Helical" evidence="2">
    <location>
        <begin position="37"/>
        <end position="57"/>
    </location>
</feature>
<feature type="region of interest" description="Disordered" evidence="1">
    <location>
        <begin position="1"/>
        <end position="22"/>
    </location>
</feature>
<evidence type="ECO:0000313" key="4">
    <source>
        <dbReference type="RefSeq" id="XP_030984230.1"/>
    </source>
</evidence>
<dbReference type="AlphaFoldDB" id="A0A6P8BAN1"/>
<feature type="transmembrane region" description="Helical" evidence="2">
    <location>
        <begin position="105"/>
        <end position="124"/>
    </location>
</feature>
<dbReference type="KEGG" id="pgri:PgNI_02666"/>
<protein>
    <submittedName>
        <fullName evidence="4">Uncharacterized protein</fullName>
    </submittedName>
</protein>
<dbReference type="GeneID" id="41957638"/>
<keyword evidence="3" id="KW-1185">Reference proteome</keyword>
<feature type="transmembrane region" description="Helical" evidence="2">
    <location>
        <begin position="326"/>
        <end position="349"/>
    </location>
</feature>
<feature type="transmembrane region" description="Helical" evidence="2">
    <location>
        <begin position="145"/>
        <end position="165"/>
    </location>
</feature>
<evidence type="ECO:0000256" key="1">
    <source>
        <dbReference type="SAM" id="MobiDB-lite"/>
    </source>
</evidence>
<feature type="transmembrane region" description="Helical" evidence="2">
    <location>
        <begin position="77"/>
        <end position="99"/>
    </location>
</feature>
<keyword evidence="2" id="KW-0472">Membrane</keyword>
<dbReference type="OrthoDB" id="2281895at2759"/>
<evidence type="ECO:0000313" key="3">
    <source>
        <dbReference type="Proteomes" id="UP000515153"/>
    </source>
</evidence>
<reference evidence="4" key="3">
    <citation type="submission" date="2025-08" db="UniProtKB">
        <authorList>
            <consortium name="RefSeq"/>
        </authorList>
    </citation>
    <scope>IDENTIFICATION</scope>
    <source>
        <strain evidence="4">NI907</strain>
    </source>
</reference>
<feature type="transmembrane region" description="Helical" evidence="2">
    <location>
        <begin position="222"/>
        <end position="243"/>
    </location>
</feature>
<gene>
    <name evidence="4" type="ORF">PgNI_02666</name>
</gene>
<keyword evidence="2" id="KW-1133">Transmembrane helix</keyword>
<dbReference type="RefSeq" id="XP_030984230.1">
    <property type="nucleotide sequence ID" value="XM_031122727.1"/>
</dbReference>